<proteinExistence type="inferred from homology"/>
<dbReference type="GO" id="GO:0016616">
    <property type="term" value="F:oxidoreductase activity, acting on the CH-OH group of donors, NAD or NADP as acceptor"/>
    <property type="evidence" value="ECO:0007669"/>
    <property type="project" value="InterPro"/>
</dbReference>
<dbReference type="PANTHER" id="PTHR42683">
    <property type="entry name" value="ALDEHYDE REDUCTASE"/>
    <property type="match status" value="1"/>
</dbReference>
<dbReference type="Pfam" id="PF00107">
    <property type="entry name" value="ADH_zinc_N"/>
    <property type="match status" value="1"/>
</dbReference>
<evidence type="ECO:0000259" key="8">
    <source>
        <dbReference type="SMART" id="SM00829"/>
    </source>
</evidence>
<organism evidence="9 10">
    <name type="scientific">Niveomyces insectorum RCEF 264</name>
    <dbReference type="NCBI Taxonomy" id="1081102"/>
    <lineage>
        <taxon>Eukaryota</taxon>
        <taxon>Fungi</taxon>
        <taxon>Dikarya</taxon>
        <taxon>Ascomycota</taxon>
        <taxon>Pezizomycotina</taxon>
        <taxon>Sordariomycetes</taxon>
        <taxon>Hypocreomycetidae</taxon>
        <taxon>Hypocreales</taxon>
        <taxon>Cordycipitaceae</taxon>
        <taxon>Niveomyces</taxon>
    </lineage>
</organism>
<evidence type="ECO:0000256" key="3">
    <source>
        <dbReference type="ARBA" id="ARBA00022723"/>
    </source>
</evidence>
<dbReference type="AlphaFoldDB" id="A0A167XNU3"/>
<gene>
    <name evidence="9" type="ORF">SPI_01990</name>
</gene>
<dbReference type="InterPro" id="IPR029752">
    <property type="entry name" value="D-isomer_DH_CS1"/>
</dbReference>
<dbReference type="FunFam" id="3.40.50.720:FF:000022">
    <property type="entry name" value="Cinnamyl alcohol dehydrogenase"/>
    <property type="match status" value="1"/>
</dbReference>
<feature type="region of interest" description="Disordered" evidence="7">
    <location>
        <begin position="371"/>
        <end position="412"/>
    </location>
</feature>
<keyword evidence="3 6" id="KW-0479">Metal-binding</keyword>
<dbReference type="STRING" id="1081102.A0A167XNU3"/>
<feature type="domain" description="Enoyl reductase (ER)" evidence="8">
    <location>
        <begin position="13"/>
        <end position="365"/>
    </location>
</feature>
<comment type="pathway">
    <text evidence="2">Secondary metabolite biosynthesis.</text>
</comment>
<evidence type="ECO:0000256" key="4">
    <source>
        <dbReference type="ARBA" id="ARBA00022833"/>
    </source>
</evidence>
<keyword evidence="4 6" id="KW-0862">Zinc</keyword>
<sequence length="412" mass="43674">MTADTVEFFAYRGSTENRVVPIKAQRQVGSRECLVEITHSGYCATDTHFVGRDMGLGHEGVGIVRRVGPLVTQHKVGDRVGWGFVHEACFNCKQCLSGGEIYCLRRKMYGFANLDQGSLGSHAVWNENFLIPVPAAMSSADAAPLMCAGATVFGSLQQRGYKSTDRVGVVGVGGLGHLAIQFAHKMGMQVVAFSHTEAKRADAKRFGADAFVVTGGIDADKGDTLTTDMLGLSGGRLDHLLVCSTVQPDWRLYLDVLEPRATIYPLTAFEADVSYPHLALIFSGVTIQGTMIATKQGYVDMLAFCTRHDIHSANELYPLTLAGIEACKTNLAAGRMRYRGVLVAEGADRTAEQAPQAAPTADVVVPVVTAAVEETDKASEENGSTTNGTSNGTSNGISNGTSNGTSNGSTAA</sequence>
<dbReference type="PROSITE" id="PS00059">
    <property type="entry name" value="ADH_ZINC"/>
    <property type="match status" value="1"/>
</dbReference>
<dbReference type="InterPro" id="IPR013149">
    <property type="entry name" value="ADH-like_C"/>
</dbReference>
<dbReference type="Proteomes" id="UP000076874">
    <property type="component" value="Unassembled WGS sequence"/>
</dbReference>
<dbReference type="PROSITE" id="PS00065">
    <property type="entry name" value="D_2_HYDROXYACID_DH_1"/>
    <property type="match status" value="1"/>
</dbReference>
<dbReference type="Gene3D" id="3.40.50.720">
    <property type="entry name" value="NAD(P)-binding Rossmann-like Domain"/>
    <property type="match status" value="1"/>
</dbReference>
<keyword evidence="10" id="KW-1185">Reference proteome</keyword>
<evidence type="ECO:0000256" key="1">
    <source>
        <dbReference type="ARBA" id="ARBA00001947"/>
    </source>
</evidence>
<dbReference type="GO" id="GO:0008270">
    <property type="term" value="F:zinc ion binding"/>
    <property type="evidence" value="ECO:0007669"/>
    <property type="project" value="InterPro"/>
</dbReference>
<dbReference type="CDD" id="cd05283">
    <property type="entry name" value="CAD1"/>
    <property type="match status" value="1"/>
</dbReference>
<dbReference type="InterPro" id="IPR013154">
    <property type="entry name" value="ADH-like_N"/>
</dbReference>
<dbReference type="Pfam" id="PF08240">
    <property type="entry name" value="ADH_N"/>
    <property type="match status" value="1"/>
</dbReference>
<reference evidence="9 10" key="1">
    <citation type="journal article" date="2016" name="Genome Biol. Evol.">
        <title>Divergent and convergent evolution of fungal pathogenicity.</title>
        <authorList>
            <person name="Shang Y."/>
            <person name="Xiao G."/>
            <person name="Zheng P."/>
            <person name="Cen K."/>
            <person name="Zhan S."/>
            <person name="Wang C."/>
        </authorList>
    </citation>
    <scope>NUCLEOTIDE SEQUENCE [LARGE SCALE GENOMIC DNA]</scope>
    <source>
        <strain evidence="9 10">RCEF 264</strain>
    </source>
</reference>
<evidence type="ECO:0000256" key="5">
    <source>
        <dbReference type="ARBA" id="ARBA00023002"/>
    </source>
</evidence>
<comment type="cofactor">
    <cofactor evidence="1 6">
        <name>Zn(2+)</name>
        <dbReference type="ChEBI" id="CHEBI:29105"/>
    </cofactor>
</comment>
<dbReference type="Gene3D" id="3.90.180.10">
    <property type="entry name" value="Medium-chain alcohol dehydrogenases, catalytic domain"/>
    <property type="match status" value="1"/>
</dbReference>
<evidence type="ECO:0000256" key="7">
    <source>
        <dbReference type="SAM" id="MobiDB-lite"/>
    </source>
</evidence>
<dbReference type="EMBL" id="AZHD01000003">
    <property type="protein sequence ID" value="OAA65203.1"/>
    <property type="molecule type" value="Genomic_DNA"/>
</dbReference>
<keyword evidence="5" id="KW-0560">Oxidoreductase</keyword>
<comment type="caution">
    <text evidence="9">The sequence shown here is derived from an EMBL/GenBank/DDBJ whole genome shotgun (WGS) entry which is preliminary data.</text>
</comment>
<protein>
    <submittedName>
        <fullName evidence="9">Alcohol dehydrogenase superfamily, zinc-type</fullName>
    </submittedName>
</protein>
<dbReference type="SUPFAM" id="SSF51735">
    <property type="entry name" value="NAD(P)-binding Rossmann-fold domains"/>
    <property type="match status" value="1"/>
</dbReference>
<dbReference type="OrthoDB" id="1879366at2759"/>
<name>A0A167XNU3_9HYPO</name>
<dbReference type="InterPro" id="IPR002328">
    <property type="entry name" value="ADH_Zn_CS"/>
</dbReference>
<evidence type="ECO:0000313" key="10">
    <source>
        <dbReference type="Proteomes" id="UP000076874"/>
    </source>
</evidence>
<dbReference type="SUPFAM" id="SSF50129">
    <property type="entry name" value="GroES-like"/>
    <property type="match status" value="1"/>
</dbReference>
<feature type="compositionally biased region" description="Low complexity" evidence="7">
    <location>
        <begin position="382"/>
        <end position="412"/>
    </location>
</feature>
<dbReference type="InterPro" id="IPR020843">
    <property type="entry name" value="ER"/>
</dbReference>
<dbReference type="SMART" id="SM00829">
    <property type="entry name" value="PKS_ER"/>
    <property type="match status" value="1"/>
</dbReference>
<comment type="similarity">
    <text evidence="6">Belongs to the zinc-containing alcohol dehydrogenase family.</text>
</comment>
<dbReference type="InterPro" id="IPR036291">
    <property type="entry name" value="NAD(P)-bd_dom_sf"/>
</dbReference>
<dbReference type="InterPro" id="IPR047109">
    <property type="entry name" value="CAD-like"/>
</dbReference>
<evidence type="ECO:0000313" key="9">
    <source>
        <dbReference type="EMBL" id="OAA65203.1"/>
    </source>
</evidence>
<dbReference type="InterPro" id="IPR011032">
    <property type="entry name" value="GroES-like_sf"/>
</dbReference>
<evidence type="ECO:0000256" key="2">
    <source>
        <dbReference type="ARBA" id="ARBA00005179"/>
    </source>
</evidence>
<accession>A0A167XNU3</accession>
<evidence type="ECO:0000256" key="6">
    <source>
        <dbReference type="RuleBase" id="RU361277"/>
    </source>
</evidence>